<protein>
    <recommendedName>
        <fullName evidence="15">Calx-beta domain-containing protein</fullName>
    </recommendedName>
</protein>
<dbReference type="GO" id="GO:0046872">
    <property type="term" value="F:metal ion binding"/>
    <property type="evidence" value="ECO:0007669"/>
    <property type="project" value="UniProtKB-KW"/>
</dbReference>
<dbReference type="GO" id="GO:0098703">
    <property type="term" value="P:calcium ion import across plasma membrane"/>
    <property type="evidence" value="ECO:0007669"/>
    <property type="project" value="TreeGrafter"/>
</dbReference>
<gene>
    <name evidence="16" type="ORF">AFUS01_LOCUS43686</name>
</gene>
<dbReference type="PANTHER" id="PTHR11878">
    <property type="entry name" value="SODIUM/CALCIUM EXCHANGER"/>
    <property type="match status" value="1"/>
</dbReference>
<evidence type="ECO:0000256" key="8">
    <source>
        <dbReference type="ARBA" id="ARBA00023053"/>
    </source>
</evidence>
<dbReference type="InterPro" id="IPR004836">
    <property type="entry name" value="Na_Ca_Ex"/>
</dbReference>
<keyword evidence="17" id="KW-1185">Reference proteome</keyword>
<dbReference type="OrthoDB" id="418484at2759"/>
<feature type="transmembrane region" description="Helical" evidence="14">
    <location>
        <begin position="903"/>
        <end position="923"/>
    </location>
</feature>
<comment type="catalytic activity">
    <reaction evidence="13">
        <text>Ca(2+)(in) + 3 Na(+)(out) = Ca(2+)(out) + 3 Na(+)(in)</text>
        <dbReference type="Rhea" id="RHEA:69955"/>
        <dbReference type="ChEBI" id="CHEBI:29101"/>
        <dbReference type="ChEBI" id="CHEBI:29108"/>
    </reaction>
</comment>
<accession>A0A8J2M8X9</accession>
<evidence type="ECO:0000256" key="13">
    <source>
        <dbReference type="ARBA" id="ARBA00033667"/>
    </source>
</evidence>
<evidence type="ECO:0000256" key="10">
    <source>
        <dbReference type="ARBA" id="ARBA00023136"/>
    </source>
</evidence>
<dbReference type="Pfam" id="PF03160">
    <property type="entry name" value="Calx-beta"/>
    <property type="match status" value="2"/>
</dbReference>
<dbReference type="GO" id="GO:0098794">
    <property type="term" value="C:postsynapse"/>
    <property type="evidence" value="ECO:0007669"/>
    <property type="project" value="TreeGrafter"/>
</dbReference>
<feature type="transmembrane region" description="Helical" evidence="14">
    <location>
        <begin position="858"/>
        <end position="875"/>
    </location>
</feature>
<feature type="domain" description="Calx-beta" evidence="15">
    <location>
        <begin position="451"/>
        <end position="571"/>
    </location>
</feature>
<proteinExistence type="inferred from homology"/>
<evidence type="ECO:0000313" key="16">
    <source>
        <dbReference type="EMBL" id="CAG7834155.1"/>
    </source>
</evidence>
<keyword evidence="12" id="KW-0739">Sodium transport</keyword>
<dbReference type="NCBIfam" id="TIGR00845">
    <property type="entry name" value="caca"/>
    <property type="match status" value="1"/>
</dbReference>
<dbReference type="InterPro" id="IPR051171">
    <property type="entry name" value="CaCA"/>
</dbReference>
<evidence type="ECO:0000256" key="6">
    <source>
        <dbReference type="ARBA" id="ARBA00022860"/>
    </source>
</evidence>
<dbReference type="InterPro" id="IPR004837">
    <property type="entry name" value="NaCa_Exmemb"/>
</dbReference>
<keyword evidence="5" id="KW-0479">Metal-binding</keyword>
<keyword evidence="4 14" id="KW-0812">Transmembrane</keyword>
<keyword evidence="7 14" id="KW-1133">Transmembrane helix</keyword>
<evidence type="ECO:0000256" key="4">
    <source>
        <dbReference type="ARBA" id="ARBA00022692"/>
    </source>
</evidence>
<name>A0A8J2M8X9_9HEXA</name>
<keyword evidence="10 14" id="KW-0472">Membrane</keyword>
<evidence type="ECO:0000256" key="3">
    <source>
        <dbReference type="ARBA" id="ARBA00022475"/>
    </source>
</evidence>
<keyword evidence="12" id="KW-0813">Transport</keyword>
<dbReference type="GO" id="GO:0042383">
    <property type="term" value="C:sarcolemma"/>
    <property type="evidence" value="ECO:0007669"/>
    <property type="project" value="TreeGrafter"/>
</dbReference>
<evidence type="ECO:0000256" key="12">
    <source>
        <dbReference type="ARBA" id="ARBA00023201"/>
    </source>
</evidence>
<sequence length="963" mass="106231">MLSLMEGTSAAEQCEPGLILPVWEPQTDLSLGDRFARGLVYFLAMLYMFIGVSIISDRFMASIEVITSKEKEIKIKKPSGETQIVVVRVWNETVANLTLMALGSSAPEILLSIIEIWAKKFEAGDLGPGTIVGSAAFNLLVIIAICVYVIPEGEFVTPGIIDVWEGVVTFLFFPLTVMTAYMADRRMLIYKYLSKQYRMNRRGVIVEAEGNATEMGKLDQDQGLRVFAEESTDENVKDFEDSRREFIRVLRDLRKKYPNLEPAQIEELARNEVLNKGPKSRAFYRMQATRKMMGGQNLMKKIQEKAASESSMENINQESEDSAKDTHITTVFFDPGHYTVMENVGTFLATVSREGGDLNLKVLVDYKTEDGTASGGNDYITAAGTLVFGPGERHKTIELEVLDDDVFEEDEHFYVRLMNPRFAEQVNGSISAAPVYANKLPEVQLASPFLATVIILDDDHCGIFNIADKDVETVESIGTYELKLVRWSGARGKVAVPYETLEGTAKPGKDYVHAEGEIIFENNETEPGFESQPMQTKVTLPNTLNFRKTIPIQIQEEDSYEKDVLFYVELKEPRLLEDTFFIQVVNKLLSRGTIQQQGTEYSDIFHKPGGPLNISMKEKQSLSKEEKIALEGWPKLGPDTRAQIRVKESKEFKNTVDKLVQRANASLLVGTSSWKEQFIEAITVNPGDDDEDGEEGEEKVPSCGDYVMHFLTIFWKIIFAFVPPTDIFGGYVAFVVSILVIGMLTAVIGDLASHLGCSVGMKDAVTAIVFVALGTSVPDILDGYVTFVVSIIGIGVLTAVIGDLASHLGCTVGLKDAVTAIAFVALGTSVPDTFASKVAAVQDEYADASIGNVTGSNAVNVFLGIGIAWTLAAVYHEYFKDLTGCQSTATYKCGYFNVPPGNLAFSVTLFCSVAVVAIMLMMLRRTQRFGGGELVWKPTKRNSHAHCQHNSSVAVACCSFWDT</sequence>
<dbReference type="SMART" id="SM00237">
    <property type="entry name" value="Calx_beta"/>
    <property type="match status" value="2"/>
</dbReference>
<feature type="domain" description="Calx-beta" evidence="15">
    <location>
        <begin position="313"/>
        <end position="418"/>
    </location>
</feature>
<keyword evidence="9" id="KW-0406">Ion transport</keyword>
<reference evidence="16" key="1">
    <citation type="submission" date="2021-06" db="EMBL/GenBank/DDBJ databases">
        <authorList>
            <person name="Hodson N. C."/>
            <person name="Mongue J. A."/>
            <person name="Jaron S. K."/>
        </authorList>
    </citation>
    <scope>NUCLEOTIDE SEQUENCE</scope>
</reference>
<feature type="transmembrane region" description="Helical" evidence="14">
    <location>
        <begin position="39"/>
        <end position="56"/>
    </location>
</feature>
<evidence type="ECO:0000256" key="11">
    <source>
        <dbReference type="ARBA" id="ARBA00023180"/>
    </source>
</evidence>
<feature type="transmembrane region" description="Helical" evidence="14">
    <location>
        <begin position="787"/>
        <end position="805"/>
    </location>
</feature>
<feature type="transmembrane region" description="Helical" evidence="14">
    <location>
        <begin position="764"/>
        <end position="781"/>
    </location>
</feature>
<feature type="transmembrane region" description="Helical" evidence="14">
    <location>
        <begin position="130"/>
        <end position="151"/>
    </location>
</feature>
<evidence type="ECO:0000256" key="14">
    <source>
        <dbReference type="SAM" id="Phobius"/>
    </source>
</evidence>
<evidence type="ECO:0000256" key="5">
    <source>
        <dbReference type="ARBA" id="ARBA00022723"/>
    </source>
</evidence>
<comment type="similarity">
    <text evidence="2">Belongs to the Ca(2+):cation antiporter (CaCA) (TC 2.A.19) family. SLC8 subfamily.</text>
</comment>
<keyword evidence="11" id="KW-0325">Glycoprotein</keyword>
<dbReference type="InterPro" id="IPR003644">
    <property type="entry name" value="Calx_beta"/>
</dbReference>
<evidence type="ECO:0000256" key="2">
    <source>
        <dbReference type="ARBA" id="ARBA00007489"/>
    </source>
</evidence>
<feature type="transmembrane region" description="Helical" evidence="14">
    <location>
        <begin position="163"/>
        <end position="183"/>
    </location>
</feature>
<evidence type="ECO:0000259" key="15">
    <source>
        <dbReference type="SMART" id="SM00237"/>
    </source>
</evidence>
<keyword evidence="3" id="KW-1003">Cell membrane</keyword>
<comment type="caution">
    <text evidence="16">The sequence shown here is derived from an EMBL/GenBank/DDBJ whole genome shotgun (WGS) entry which is preliminary data.</text>
</comment>
<dbReference type="GO" id="GO:0005516">
    <property type="term" value="F:calmodulin binding"/>
    <property type="evidence" value="ECO:0007669"/>
    <property type="project" value="UniProtKB-KW"/>
</dbReference>
<evidence type="ECO:0000256" key="1">
    <source>
        <dbReference type="ARBA" id="ARBA00004651"/>
    </source>
</evidence>
<evidence type="ECO:0000256" key="9">
    <source>
        <dbReference type="ARBA" id="ARBA00023065"/>
    </source>
</evidence>
<dbReference type="GO" id="GO:0030424">
    <property type="term" value="C:axon"/>
    <property type="evidence" value="ECO:0007669"/>
    <property type="project" value="TreeGrafter"/>
</dbReference>
<dbReference type="Proteomes" id="UP000708208">
    <property type="component" value="Unassembled WGS sequence"/>
</dbReference>
<feature type="transmembrane region" description="Helical" evidence="14">
    <location>
        <begin position="728"/>
        <end position="752"/>
    </location>
</feature>
<keyword evidence="6" id="KW-0112">Calmodulin-binding</keyword>
<dbReference type="Pfam" id="PF16494">
    <property type="entry name" value="Na_Ca_ex_C"/>
    <property type="match status" value="1"/>
</dbReference>
<dbReference type="Pfam" id="PF01699">
    <property type="entry name" value="Na_Ca_ex"/>
    <property type="match status" value="3"/>
</dbReference>
<dbReference type="GO" id="GO:0007154">
    <property type="term" value="P:cell communication"/>
    <property type="evidence" value="ECO:0007669"/>
    <property type="project" value="InterPro"/>
</dbReference>
<comment type="subcellular location">
    <subcellularLocation>
        <location evidence="1">Cell membrane</location>
        <topology evidence="1">Multi-pass membrane protein</topology>
    </subcellularLocation>
</comment>
<evidence type="ECO:0000256" key="7">
    <source>
        <dbReference type="ARBA" id="ARBA00022989"/>
    </source>
</evidence>
<dbReference type="AlphaFoldDB" id="A0A8J2M8X9"/>
<dbReference type="GO" id="GO:0005432">
    <property type="term" value="F:calcium:sodium antiporter activity"/>
    <property type="evidence" value="ECO:0007669"/>
    <property type="project" value="InterPro"/>
</dbReference>
<dbReference type="InterPro" id="IPR032452">
    <property type="entry name" value="Na_Ca_Ex_C-exten"/>
</dbReference>
<organism evidence="16 17">
    <name type="scientific">Allacma fusca</name>
    <dbReference type="NCBI Taxonomy" id="39272"/>
    <lineage>
        <taxon>Eukaryota</taxon>
        <taxon>Metazoa</taxon>
        <taxon>Ecdysozoa</taxon>
        <taxon>Arthropoda</taxon>
        <taxon>Hexapoda</taxon>
        <taxon>Collembola</taxon>
        <taxon>Symphypleona</taxon>
        <taxon>Sminthuridae</taxon>
        <taxon>Allacma</taxon>
    </lineage>
</organism>
<dbReference type="PANTHER" id="PTHR11878:SF65">
    <property type="entry name" value="NA_CA-EXCHANGE PROTEIN, ISOFORM G"/>
    <property type="match status" value="1"/>
</dbReference>
<keyword evidence="8" id="KW-0915">Sodium</keyword>
<evidence type="ECO:0000313" key="17">
    <source>
        <dbReference type="Proteomes" id="UP000708208"/>
    </source>
</evidence>
<dbReference type="EMBL" id="CAJVCH010570134">
    <property type="protein sequence ID" value="CAG7834155.1"/>
    <property type="molecule type" value="Genomic_DNA"/>
</dbReference>